<evidence type="ECO:0000313" key="8">
    <source>
        <dbReference type="EMBL" id="STQ86847.1"/>
    </source>
</evidence>
<dbReference type="OrthoDB" id="9812221at2"/>
<dbReference type="Gene3D" id="1.20.1250.20">
    <property type="entry name" value="MFS general substrate transporter like domains"/>
    <property type="match status" value="1"/>
</dbReference>
<keyword evidence="3 6" id="KW-0812">Transmembrane</keyword>
<feature type="transmembrane region" description="Helical" evidence="6">
    <location>
        <begin position="289"/>
        <end position="309"/>
    </location>
</feature>
<dbReference type="InterPro" id="IPR020846">
    <property type="entry name" value="MFS_dom"/>
</dbReference>
<dbReference type="InterPro" id="IPR011701">
    <property type="entry name" value="MFS"/>
</dbReference>
<dbReference type="InterPro" id="IPR050189">
    <property type="entry name" value="MFS_Efflux_Transporters"/>
</dbReference>
<feature type="transmembrane region" description="Helical" evidence="6">
    <location>
        <begin position="315"/>
        <end position="337"/>
    </location>
</feature>
<feature type="domain" description="Major facilitator superfamily (MFS) profile" evidence="7">
    <location>
        <begin position="19"/>
        <end position="401"/>
    </location>
</feature>
<feature type="transmembrane region" description="Helical" evidence="6">
    <location>
        <begin position="88"/>
        <end position="113"/>
    </location>
</feature>
<dbReference type="SUPFAM" id="SSF103473">
    <property type="entry name" value="MFS general substrate transporter"/>
    <property type="match status" value="1"/>
</dbReference>
<dbReference type="InterPro" id="IPR001958">
    <property type="entry name" value="Tet-R_TetA/multi-R_MdtG-like"/>
</dbReference>
<gene>
    <name evidence="8" type="primary">ymfD</name>
    <name evidence="9" type="ORF">LS73_006375</name>
    <name evidence="8" type="ORF">NCTC12714_01658</name>
</gene>
<evidence type="ECO:0000313" key="11">
    <source>
        <dbReference type="Proteomes" id="UP000255139"/>
    </source>
</evidence>
<dbReference type="PROSITE" id="PS50850">
    <property type="entry name" value="MFS"/>
    <property type="match status" value="1"/>
</dbReference>
<keyword evidence="11" id="KW-1185">Reference proteome</keyword>
<dbReference type="GO" id="GO:0022857">
    <property type="term" value="F:transmembrane transporter activity"/>
    <property type="evidence" value="ECO:0007669"/>
    <property type="project" value="InterPro"/>
</dbReference>
<keyword evidence="4 6" id="KW-1133">Transmembrane helix</keyword>
<feature type="transmembrane region" description="Helical" evidence="6">
    <location>
        <begin position="56"/>
        <end position="76"/>
    </location>
</feature>
<dbReference type="Proteomes" id="UP000029922">
    <property type="component" value="Unassembled WGS sequence"/>
</dbReference>
<dbReference type="CDD" id="cd17473">
    <property type="entry name" value="MFS_arabinose_efflux_permease_like"/>
    <property type="match status" value="1"/>
</dbReference>
<name>A0A377PWA3_9HELI</name>
<keyword evidence="2" id="KW-1003">Cell membrane</keyword>
<dbReference type="Pfam" id="PF07690">
    <property type="entry name" value="MFS_1"/>
    <property type="match status" value="1"/>
</dbReference>
<dbReference type="PANTHER" id="PTHR43124">
    <property type="entry name" value="PURINE EFFLUX PUMP PBUE"/>
    <property type="match status" value="1"/>
</dbReference>
<feature type="transmembrane region" description="Helical" evidence="6">
    <location>
        <begin position="349"/>
        <end position="375"/>
    </location>
</feature>
<sequence length="401" mass="43882">MPCSRLEQKMIEITDKKGLKLALFSASTMTILGAALITPALPAIAKDFSNTPHIEILSGLMLTIPALFVMIFSPIAGVLMDKYTKLRFLYPAMIVWVVAGMSGALCESIYTLIATRCVLGIAGAFVSVGVNALLGDYYALGAGRRERALSMQGFVMSAGGAILTMLSGYLTNYAWQYAFLVYGSGIIIIALCVIFLFEPRTKKTKETITKDSTNNKAKTSYKALFPVYFIGFFIMVAYYLAGIEFPHYIGDVLGLEPKYIGLAMALPTLSFGIFSFFYKNIAKFLSIKLIYIVALCIESLAFFLVFLVQDFYVTAFSLFCFGIVGGLIVTNNSNYLFALSLSTNRAKLYAILASCTFFGQFITPLLATPISLSIGLQNTCLLWAVMIFVVALGFCALKFEA</sequence>
<evidence type="ECO:0000259" key="7">
    <source>
        <dbReference type="PROSITE" id="PS50850"/>
    </source>
</evidence>
<evidence type="ECO:0000256" key="4">
    <source>
        <dbReference type="ARBA" id="ARBA00022989"/>
    </source>
</evidence>
<dbReference type="EMBL" id="UGJE01000002">
    <property type="protein sequence ID" value="STQ86847.1"/>
    <property type="molecule type" value="Genomic_DNA"/>
</dbReference>
<dbReference type="RefSeq" id="WP_104692145.1">
    <property type="nucleotide sequence ID" value="NZ_FZML01000016.1"/>
</dbReference>
<feature type="transmembrane region" description="Helical" evidence="6">
    <location>
        <begin position="219"/>
        <end position="239"/>
    </location>
</feature>
<evidence type="ECO:0000313" key="9">
    <source>
        <dbReference type="EMBL" id="TLD99927.1"/>
    </source>
</evidence>
<reference evidence="8 11" key="2">
    <citation type="submission" date="2018-06" db="EMBL/GenBank/DDBJ databases">
        <authorList>
            <consortium name="Pathogen Informatics"/>
            <person name="Doyle S."/>
        </authorList>
    </citation>
    <scope>NUCLEOTIDE SEQUENCE [LARGE SCALE GENOMIC DNA]</scope>
    <source>
        <strain evidence="8 11">NCTC12714</strain>
    </source>
</reference>
<dbReference type="PRINTS" id="PR01035">
    <property type="entry name" value="TCRTETA"/>
</dbReference>
<dbReference type="PANTHER" id="PTHR43124:SF3">
    <property type="entry name" value="CHLORAMPHENICOL EFFLUX PUMP RV0191"/>
    <property type="match status" value="1"/>
</dbReference>
<keyword evidence="5 6" id="KW-0472">Membrane</keyword>
<protein>
    <submittedName>
        <fullName evidence="9">MFS transporter</fullName>
    </submittedName>
    <submittedName>
        <fullName evidence="8">Major facilitator superfamily protein</fullName>
    </submittedName>
</protein>
<feature type="transmembrane region" description="Helical" evidence="6">
    <location>
        <begin position="177"/>
        <end position="198"/>
    </location>
</feature>
<dbReference type="GO" id="GO:0005886">
    <property type="term" value="C:plasma membrane"/>
    <property type="evidence" value="ECO:0007669"/>
    <property type="project" value="UniProtKB-SubCell"/>
</dbReference>
<evidence type="ECO:0000256" key="5">
    <source>
        <dbReference type="ARBA" id="ARBA00023136"/>
    </source>
</evidence>
<proteinExistence type="predicted"/>
<dbReference type="InterPro" id="IPR036259">
    <property type="entry name" value="MFS_trans_sf"/>
</dbReference>
<dbReference type="Proteomes" id="UP000255139">
    <property type="component" value="Unassembled WGS sequence"/>
</dbReference>
<evidence type="ECO:0000256" key="6">
    <source>
        <dbReference type="SAM" id="Phobius"/>
    </source>
</evidence>
<dbReference type="AlphaFoldDB" id="A0A377PWA3"/>
<feature type="transmembrane region" description="Helical" evidence="6">
    <location>
        <begin position="259"/>
        <end position="277"/>
    </location>
</feature>
<organism evidence="8 11">
    <name type="scientific">Helicobacter muridarum</name>
    <dbReference type="NCBI Taxonomy" id="216"/>
    <lineage>
        <taxon>Bacteria</taxon>
        <taxon>Pseudomonadati</taxon>
        <taxon>Campylobacterota</taxon>
        <taxon>Epsilonproteobacteria</taxon>
        <taxon>Campylobacterales</taxon>
        <taxon>Helicobacteraceae</taxon>
        <taxon>Helicobacter</taxon>
    </lineage>
</organism>
<comment type="subcellular location">
    <subcellularLocation>
        <location evidence="1">Cell membrane</location>
        <topology evidence="1">Multi-pass membrane protein</topology>
    </subcellularLocation>
</comment>
<feature type="transmembrane region" description="Helical" evidence="6">
    <location>
        <begin position="381"/>
        <end position="399"/>
    </location>
</feature>
<dbReference type="EMBL" id="JRPD02000013">
    <property type="protein sequence ID" value="TLD99927.1"/>
    <property type="molecule type" value="Genomic_DNA"/>
</dbReference>
<accession>A0A377PWA3</accession>
<reference evidence="9 10" key="1">
    <citation type="journal article" date="2014" name="Genome Announc.">
        <title>Draft genome sequences of eight enterohepatic helicobacter species isolated from both laboratory and wild rodents.</title>
        <authorList>
            <person name="Sheh A."/>
            <person name="Shen Z."/>
            <person name="Fox J.G."/>
        </authorList>
    </citation>
    <scope>NUCLEOTIDE SEQUENCE [LARGE SCALE GENOMIC DNA]</scope>
    <source>
        <strain evidence="9 10">ST1</strain>
    </source>
</reference>
<feature type="transmembrane region" description="Helical" evidence="6">
    <location>
        <begin position="152"/>
        <end position="171"/>
    </location>
</feature>
<evidence type="ECO:0000256" key="1">
    <source>
        <dbReference type="ARBA" id="ARBA00004651"/>
    </source>
</evidence>
<evidence type="ECO:0000256" key="2">
    <source>
        <dbReference type="ARBA" id="ARBA00022475"/>
    </source>
</evidence>
<feature type="transmembrane region" description="Helical" evidence="6">
    <location>
        <begin position="21"/>
        <end position="44"/>
    </location>
</feature>
<evidence type="ECO:0000313" key="10">
    <source>
        <dbReference type="Proteomes" id="UP000029922"/>
    </source>
</evidence>
<feature type="transmembrane region" description="Helical" evidence="6">
    <location>
        <begin position="119"/>
        <end position="140"/>
    </location>
</feature>
<evidence type="ECO:0000256" key="3">
    <source>
        <dbReference type="ARBA" id="ARBA00022692"/>
    </source>
</evidence>